<protein>
    <submittedName>
        <fullName evidence="2">Uncharacterized protein</fullName>
    </submittedName>
</protein>
<dbReference type="EMBL" id="CM009750">
    <property type="protein sequence ID" value="PUZ72583.1"/>
    <property type="molecule type" value="Genomic_DNA"/>
</dbReference>
<evidence type="ECO:0000256" key="1">
    <source>
        <dbReference type="SAM" id="MobiDB-lite"/>
    </source>
</evidence>
<dbReference type="Proteomes" id="UP000244336">
    <property type="component" value="Chromosome 2"/>
</dbReference>
<keyword evidence="3" id="KW-1185">Reference proteome</keyword>
<feature type="compositionally biased region" description="Low complexity" evidence="1">
    <location>
        <begin position="60"/>
        <end position="81"/>
    </location>
</feature>
<name>A0A2T7EXM8_9POAL</name>
<accession>A0A2T7EXM8</accession>
<evidence type="ECO:0000313" key="2">
    <source>
        <dbReference type="EMBL" id="PUZ72583.1"/>
    </source>
</evidence>
<dbReference type="Gramene" id="PUZ72583">
    <property type="protein sequence ID" value="PUZ72583"/>
    <property type="gene ID" value="GQ55_2G406200"/>
</dbReference>
<feature type="compositionally biased region" description="Basic residues" evidence="1">
    <location>
        <begin position="46"/>
        <end position="59"/>
    </location>
</feature>
<organism evidence="2 3">
    <name type="scientific">Panicum hallii var. hallii</name>
    <dbReference type="NCBI Taxonomy" id="1504633"/>
    <lineage>
        <taxon>Eukaryota</taxon>
        <taxon>Viridiplantae</taxon>
        <taxon>Streptophyta</taxon>
        <taxon>Embryophyta</taxon>
        <taxon>Tracheophyta</taxon>
        <taxon>Spermatophyta</taxon>
        <taxon>Magnoliopsida</taxon>
        <taxon>Liliopsida</taxon>
        <taxon>Poales</taxon>
        <taxon>Poaceae</taxon>
        <taxon>PACMAD clade</taxon>
        <taxon>Panicoideae</taxon>
        <taxon>Panicodae</taxon>
        <taxon>Paniceae</taxon>
        <taxon>Panicinae</taxon>
        <taxon>Panicum</taxon>
        <taxon>Panicum sect. Panicum</taxon>
    </lineage>
</organism>
<evidence type="ECO:0000313" key="3">
    <source>
        <dbReference type="Proteomes" id="UP000244336"/>
    </source>
</evidence>
<dbReference type="AlphaFoldDB" id="A0A2T7EXM8"/>
<feature type="compositionally biased region" description="Pro residues" evidence="1">
    <location>
        <begin position="82"/>
        <end position="93"/>
    </location>
</feature>
<proteinExistence type="predicted"/>
<gene>
    <name evidence="2" type="ORF">GQ55_2G406200</name>
</gene>
<feature type="region of interest" description="Disordered" evidence="1">
    <location>
        <begin position="46"/>
        <end position="110"/>
    </location>
</feature>
<reference evidence="2 3" key="1">
    <citation type="submission" date="2018-04" db="EMBL/GenBank/DDBJ databases">
        <title>WGS assembly of Panicum hallii var. hallii HAL2.</title>
        <authorList>
            <person name="Lovell J."/>
            <person name="Jenkins J."/>
            <person name="Lowry D."/>
            <person name="Mamidi S."/>
            <person name="Sreedasyam A."/>
            <person name="Weng X."/>
            <person name="Barry K."/>
            <person name="Bonette J."/>
            <person name="Campitelli B."/>
            <person name="Daum C."/>
            <person name="Gordon S."/>
            <person name="Gould B."/>
            <person name="Lipzen A."/>
            <person name="MacQueen A."/>
            <person name="Palacio-Mejia J."/>
            <person name="Plott C."/>
            <person name="Shakirov E."/>
            <person name="Shu S."/>
            <person name="Yoshinaga Y."/>
            <person name="Zane M."/>
            <person name="Rokhsar D."/>
            <person name="Grimwood J."/>
            <person name="Schmutz J."/>
            <person name="Juenger T."/>
        </authorList>
    </citation>
    <scope>NUCLEOTIDE SEQUENCE [LARGE SCALE GENOMIC DNA]</scope>
    <source>
        <strain evidence="3">cv. HAL2</strain>
    </source>
</reference>
<sequence length="110" mass="12110">MFLAPPAMAYPPARTRVRLSRISQKSRLLNPIPFLLHATLFLPIHPHRRSLPSPARRRPASSATSPTARPSSGCCSRRSPPSSRPPAPEPSRPTTPCSTSPSARESLRRR</sequence>